<evidence type="ECO:0000256" key="2">
    <source>
        <dbReference type="ARBA" id="ARBA00023125"/>
    </source>
</evidence>
<sequence length="202" mass="21777">MSDTGTAAARPSRRRGTARERLLAAAARRFYADGVAATGIDTITAEAGVAKMSLYNNFSSKADLVMAYLDARHEEWLGLYRRRLEEATDGRGGVLAVFDAYADHAAFAYDHGFRGCGLLNAAAELPAGDEGRALVRRHKEEVESLLVGHLEELLPGRPEEARGVAEHLSFLLEGAMARAGLEGAGTRLEHARAMAADLLDRL</sequence>
<protein>
    <submittedName>
        <fullName evidence="6">TetR/AcrR family transcriptional regulator</fullName>
    </submittedName>
</protein>
<comment type="caution">
    <text evidence="6">The sequence shown here is derived from an EMBL/GenBank/DDBJ whole genome shotgun (WGS) entry which is preliminary data.</text>
</comment>
<dbReference type="SUPFAM" id="SSF46689">
    <property type="entry name" value="Homeodomain-like"/>
    <property type="match status" value="1"/>
</dbReference>
<keyword evidence="2 4" id="KW-0238">DNA-binding</keyword>
<gene>
    <name evidence="6" type="ORF">ACFFTL_47135</name>
</gene>
<reference evidence="6 7" key="1">
    <citation type="submission" date="2024-09" db="EMBL/GenBank/DDBJ databases">
        <authorList>
            <person name="Sun Q."/>
            <person name="Mori K."/>
        </authorList>
    </citation>
    <scope>NUCLEOTIDE SEQUENCE [LARGE SCALE GENOMIC DNA]</scope>
    <source>
        <strain evidence="6 7">JCM 3331</strain>
    </source>
</reference>
<evidence type="ECO:0000259" key="5">
    <source>
        <dbReference type="PROSITE" id="PS50977"/>
    </source>
</evidence>
<dbReference type="PANTHER" id="PTHR47506">
    <property type="entry name" value="TRANSCRIPTIONAL REGULATORY PROTEIN"/>
    <property type="match status" value="1"/>
</dbReference>
<feature type="domain" description="HTH tetR-type" evidence="5">
    <location>
        <begin position="16"/>
        <end position="76"/>
    </location>
</feature>
<dbReference type="Pfam" id="PF00440">
    <property type="entry name" value="TetR_N"/>
    <property type="match status" value="1"/>
</dbReference>
<keyword evidence="3" id="KW-0804">Transcription</keyword>
<keyword evidence="1" id="KW-0805">Transcription regulation</keyword>
<dbReference type="PROSITE" id="PS50977">
    <property type="entry name" value="HTH_TETR_2"/>
    <property type="match status" value="1"/>
</dbReference>
<name>A0ABV5RRX6_9ACTN</name>
<dbReference type="InterPro" id="IPR009057">
    <property type="entry name" value="Homeodomain-like_sf"/>
</dbReference>
<feature type="DNA-binding region" description="H-T-H motif" evidence="4">
    <location>
        <begin position="39"/>
        <end position="58"/>
    </location>
</feature>
<dbReference type="PRINTS" id="PR00455">
    <property type="entry name" value="HTHTETR"/>
</dbReference>
<dbReference type="InterPro" id="IPR036271">
    <property type="entry name" value="Tet_transcr_reg_TetR-rel_C_sf"/>
</dbReference>
<dbReference type="RefSeq" id="WP_345518808.1">
    <property type="nucleotide sequence ID" value="NZ_BAAAXD010000048.1"/>
</dbReference>
<dbReference type="Gene3D" id="1.10.357.10">
    <property type="entry name" value="Tetracycline Repressor, domain 2"/>
    <property type="match status" value="1"/>
</dbReference>
<dbReference type="InterPro" id="IPR001647">
    <property type="entry name" value="HTH_TetR"/>
</dbReference>
<organism evidence="6 7">
    <name type="scientific">Streptomyces yanii</name>
    <dbReference type="NCBI Taxonomy" id="78510"/>
    <lineage>
        <taxon>Bacteria</taxon>
        <taxon>Bacillati</taxon>
        <taxon>Actinomycetota</taxon>
        <taxon>Actinomycetes</taxon>
        <taxon>Kitasatosporales</taxon>
        <taxon>Streptomycetaceae</taxon>
        <taxon>Streptomyces</taxon>
    </lineage>
</organism>
<evidence type="ECO:0000256" key="4">
    <source>
        <dbReference type="PROSITE-ProRule" id="PRU00335"/>
    </source>
</evidence>
<evidence type="ECO:0000313" key="6">
    <source>
        <dbReference type="EMBL" id="MFB9579624.1"/>
    </source>
</evidence>
<dbReference type="EMBL" id="JBHMCG010000227">
    <property type="protein sequence ID" value="MFB9579624.1"/>
    <property type="molecule type" value="Genomic_DNA"/>
</dbReference>
<proteinExistence type="predicted"/>
<accession>A0ABV5RRX6</accession>
<evidence type="ECO:0000256" key="3">
    <source>
        <dbReference type="ARBA" id="ARBA00023163"/>
    </source>
</evidence>
<dbReference type="PANTHER" id="PTHR47506:SF1">
    <property type="entry name" value="HTH-TYPE TRANSCRIPTIONAL REGULATOR YJDC"/>
    <property type="match status" value="1"/>
</dbReference>
<evidence type="ECO:0000313" key="7">
    <source>
        <dbReference type="Proteomes" id="UP001589710"/>
    </source>
</evidence>
<evidence type="ECO:0000256" key="1">
    <source>
        <dbReference type="ARBA" id="ARBA00023015"/>
    </source>
</evidence>
<keyword evidence="7" id="KW-1185">Reference proteome</keyword>
<dbReference type="Proteomes" id="UP001589710">
    <property type="component" value="Unassembled WGS sequence"/>
</dbReference>
<dbReference type="SUPFAM" id="SSF48498">
    <property type="entry name" value="Tetracyclin repressor-like, C-terminal domain"/>
    <property type="match status" value="1"/>
</dbReference>